<dbReference type="AlphaFoldDB" id="A0A1H4T281"/>
<feature type="transmembrane region" description="Helical" evidence="1">
    <location>
        <begin position="7"/>
        <end position="28"/>
    </location>
</feature>
<dbReference type="RefSeq" id="WP_066214303.1">
    <property type="nucleotide sequence ID" value="NZ_FNSN01000003.1"/>
</dbReference>
<dbReference type="PANTHER" id="PTHR36834">
    <property type="entry name" value="MEMBRANE PROTEIN-RELATED"/>
    <property type="match status" value="1"/>
</dbReference>
<gene>
    <name evidence="3" type="ORF">SAMN04489745_3037</name>
</gene>
<keyword evidence="1" id="KW-0812">Transmembrane</keyword>
<dbReference type="PANTHER" id="PTHR36834:SF1">
    <property type="entry name" value="INTEGRAL MEMBRANE PROTEIN"/>
    <property type="match status" value="1"/>
</dbReference>
<dbReference type="Proteomes" id="UP000182652">
    <property type="component" value="Unassembled WGS sequence"/>
</dbReference>
<dbReference type="InterPro" id="IPR053150">
    <property type="entry name" value="Teicoplanin_resist-assoc"/>
</dbReference>
<protein>
    <submittedName>
        <fullName evidence="3">VanZ like family protein</fullName>
    </submittedName>
</protein>
<proteinExistence type="predicted"/>
<evidence type="ECO:0000313" key="3">
    <source>
        <dbReference type="EMBL" id="SEC50420.1"/>
    </source>
</evidence>
<name>A0A1H4T281_9MICC</name>
<reference evidence="3 4" key="1">
    <citation type="submission" date="2016-10" db="EMBL/GenBank/DDBJ databases">
        <authorList>
            <person name="de Groot N.N."/>
        </authorList>
    </citation>
    <scope>NUCLEOTIDE SEQUENCE [LARGE SCALE GENOMIC DNA]</scope>
    <source>
        <strain evidence="3 4">DSM 10495</strain>
    </source>
</reference>
<feature type="transmembrane region" description="Helical" evidence="1">
    <location>
        <begin position="86"/>
        <end position="106"/>
    </location>
</feature>
<evidence type="ECO:0000313" key="4">
    <source>
        <dbReference type="Proteomes" id="UP000182652"/>
    </source>
</evidence>
<organism evidence="3 4">
    <name type="scientific">Arthrobacter woluwensis</name>
    <dbReference type="NCBI Taxonomy" id="156980"/>
    <lineage>
        <taxon>Bacteria</taxon>
        <taxon>Bacillati</taxon>
        <taxon>Actinomycetota</taxon>
        <taxon>Actinomycetes</taxon>
        <taxon>Micrococcales</taxon>
        <taxon>Micrococcaceae</taxon>
        <taxon>Arthrobacter</taxon>
    </lineage>
</organism>
<accession>A0A1H4T281</accession>
<keyword evidence="1" id="KW-0472">Membrane</keyword>
<evidence type="ECO:0000256" key="1">
    <source>
        <dbReference type="SAM" id="Phobius"/>
    </source>
</evidence>
<dbReference type="Pfam" id="PF04892">
    <property type="entry name" value="VanZ"/>
    <property type="match status" value="1"/>
</dbReference>
<evidence type="ECO:0000259" key="2">
    <source>
        <dbReference type="Pfam" id="PF04892"/>
    </source>
</evidence>
<dbReference type="InterPro" id="IPR006976">
    <property type="entry name" value="VanZ-like"/>
</dbReference>
<sequence length="146" mass="15538">MTRGWLAMARAVFAVYIVALLLVVLLPADDARHMTGFVSVIADFLSTFGIPRQPAEVAVEFLSNIVLFGPWGFFLRLLSRPALPSWAVVLSGAVLSTVIELLQLIIPGRVTALSDVIANTLGTLAGVLLLKVVLAITSRLSARGAV</sequence>
<keyword evidence="1" id="KW-1133">Transmembrane helix</keyword>
<feature type="domain" description="VanZ-like" evidence="2">
    <location>
        <begin position="13"/>
        <end position="132"/>
    </location>
</feature>
<keyword evidence="4" id="KW-1185">Reference proteome</keyword>
<dbReference type="EMBL" id="FNSN01000003">
    <property type="protein sequence ID" value="SEC50420.1"/>
    <property type="molecule type" value="Genomic_DNA"/>
</dbReference>
<feature type="transmembrane region" description="Helical" evidence="1">
    <location>
        <begin position="112"/>
        <end position="134"/>
    </location>
</feature>
<feature type="transmembrane region" description="Helical" evidence="1">
    <location>
        <begin position="61"/>
        <end position="79"/>
    </location>
</feature>